<dbReference type="Gene3D" id="2.40.50.100">
    <property type="match status" value="1"/>
</dbReference>
<dbReference type="GO" id="GO:0031405">
    <property type="term" value="F:lipoic acid binding"/>
    <property type="evidence" value="ECO:0007669"/>
    <property type="project" value="TreeGrafter"/>
</dbReference>
<dbReference type="Gene3D" id="4.10.320.10">
    <property type="entry name" value="E3-binding domain"/>
    <property type="match status" value="1"/>
</dbReference>
<protein>
    <recommendedName>
        <fullName evidence="10">Dihydrolipoamide acetyltransferase component of pyruvate dehydrogenase complex</fullName>
        <ecNumber evidence="10">2.3.1.-</ecNumber>
    </recommendedName>
</protein>
<keyword evidence="7 10" id="KW-0450">Lipoyl</keyword>
<dbReference type="InterPro" id="IPR004167">
    <property type="entry name" value="PSBD"/>
</dbReference>
<evidence type="ECO:0000259" key="13">
    <source>
        <dbReference type="PROSITE" id="PS51826"/>
    </source>
</evidence>
<evidence type="ECO:0000313" key="14">
    <source>
        <dbReference type="EMBL" id="MBB4799771.1"/>
    </source>
</evidence>
<dbReference type="GO" id="GO:0005737">
    <property type="term" value="C:cytoplasm"/>
    <property type="evidence" value="ECO:0007669"/>
    <property type="project" value="TreeGrafter"/>
</dbReference>
<evidence type="ECO:0000256" key="8">
    <source>
        <dbReference type="ARBA" id="ARBA00023315"/>
    </source>
</evidence>
<comment type="function">
    <text evidence="2">E2 component of the 2-oxoglutarate dehydrogenase (OGDH) complex which catalyzes the second step in the conversion of 2-oxoglutarate to succinyl-CoA and CO(2).</text>
</comment>
<dbReference type="AlphaFoldDB" id="A0A7W7N5V5"/>
<evidence type="ECO:0000256" key="10">
    <source>
        <dbReference type="RuleBase" id="RU003423"/>
    </source>
</evidence>
<dbReference type="Proteomes" id="UP000539957">
    <property type="component" value="Unassembled WGS sequence"/>
</dbReference>
<dbReference type="SUPFAM" id="SSF51230">
    <property type="entry name" value="Single hybrid motif"/>
    <property type="match status" value="1"/>
</dbReference>
<feature type="domain" description="Lipoyl-binding" evidence="12">
    <location>
        <begin position="3"/>
        <end position="78"/>
    </location>
</feature>
<dbReference type="EC" id="2.3.1.-" evidence="10"/>
<evidence type="ECO:0000256" key="6">
    <source>
        <dbReference type="ARBA" id="ARBA00022679"/>
    </source>
</evidence>
<name>A0A7W7N5V5_9CAUL</name>
<dbReference type="Gene3D" id="3.30.559.10">
    <property type="entry name" value="Chloramphenicol acetyltransferase-like domain"/>
    <property type="match status" value="1"/>
</dbReference>
<dbReference type="Pfam" id="PF00198">
    <property type="entry name" value="2-oxoacid_dh"/>
    <property type="match status" value="1"/>
</dbReference>
<dbReference type="CDD" id="cd06849">
    <property type="entry name" value="lipoyl_domain"/>
    <property type="match status" value="1"/>
</dbReference>
<dbReference type="PROSITE" id="PS00189">
    <property type="entry name" value="LIPOYL"/>
    <property type="match status" value="1"/>
</dbReference>
<comment type="pathway">
    <text evidence="3">Amino-acid degradation; L-lysine degradation via saccharopine pathway; glutaryl-CoA from L-lysine: step 6/6.</text>
</comment>
<comment type="similarity">
    <text evidence="4 10">Belongs to the 2-oxoacid dehydrogenase family.</text>
</comment>
<dbReference type="RefSeq" id="WP_184273657.1">
    <property type="nucleotide sequence ID" value="NZ_JACHKY010000008.1"/>
</dbReference>
<dbReference type="FunFam" id="3.30.559.10:FF:000007">
    <property type="entry name" value="Dihydrolipoamide acetyltransferase component of pyruvate dehydrogenase complex"/>
    <property type="match status" value="1"/>
</dbReference>
<dbReference type="InterPro" id="IPR003016">
    <property type="entry name" value="2-oxoA_DH_lipoyl-BS"/>
</dbReference>
<dbReference type="PROSITE" id="PS51826">
    <property type="entry name" value="PSBD"/>
    <property type="match status" value="1"/>
</dbReference>
<dbReference type="PROSITE" id="PS50968">
    <property type="entry name" value="BIOTINYL_LIPOYL"/>
    <property type="match status" value="1"/>
</dbReference>
<dbReference type="InterPro" id="IPR001078">
    <property type="entry name" value="2-oxoacid_DH_actylTfrase"/>
</dbReference>
<comment type="caution">
    <text evidence="14">The sequence shown here is derived from an EMBL/GenBank/DDBJ whole genome shotgun (WGS) entry which is preliminary data.</text>
</comment>
<evidence type="ECO:0000256" key="7">
    <source>
        <dbReference type="ARBA" id="ARBA00022823"/>
    </source>
</evidence>
<dbReference type="Pfam" id="PF02817">
    <property type="entry name" value="E3_binding"/>
    <property type="match status" value="1"/>
</dbReference>
<comment type="cofactor">
    <cofactor evidence="1 10">
        <name>(R)-lipoate</name>
        <dbReference type="ChEBI" id="CHEBI:83088"/>
    </cofactor>
</comment>
<reference evidence="14 15" key="1">
    <citation type="submission" date="2020-08" db="EMBL/GenBank/DDBJ databases">
        <title>Functional genomics of gut bacteria from endangered species of beetles.</title>
        <authorList>
            <person name="Carlos-Shanley C."/>
        </authorList>
    </citation>
    <scope>NUCLEOTIDE SEQUENCE [LARGE SCALE GENOMIC DNA]</scope>
    <source>
        <strain evidence="14 15">S00123</strain>
    </source>
</reference>
<keyword evidence="8 10" id="KW-0012">Acyltransferase</keyword>
<sequence length="424" mass="45126">MGRYLFRLPDVGEGVAEAEIVAWLVKVGDVVEEDQNLAEVMTDKATVEISSPVAGVVVAVHGEVGGMLPVGAVLVEFESEAGVEAPAAAAPVPPEATIDAASSPAPVPAPAPALAERTDAPSGALRRSASSGRSAGEAPLASPSTRRRALDLGVSLIQVPGTGPAGRITPDDLEAYLVADGEGGARSSLVARTGVNDTRIVGLRRKIAEKMQEAKRRIPHINYVEECDLTELEALRLDLNQHRTEDQPKLTLLPFIMRAMVKALPDYPQINARYDDDAGVLHAHEGVHIGIATQTPNGLIVPVVRHAEARDLWDCAREVARLAKAVRDGTAAREELSGSTITLTSMGPLGGISSSPVINHPEVAILNPNKLVDRPMVQGSFVTVRKMMNLSSAFDHRIVDGYDGALFVQRVKRLLEHPALIFMD</sequence>
<evidence type="ECO:0000256" key="9">
    <source>
        <dbReference type="ARBA" id="ARBA00052761"/>
    </source>
</evidence>
<dbReference type="InterPro" id="IPR011053">
    <property type="entry name" value="Single_hybrid_motif"/>
</dbReference>
<evidence type="ECO:0000256" key="5">
    <source>
        <dbReference type="ARBA" id="ARBA00011666"/>
    </source>
</evidence>
<dbReference type="SUPFAM" id="SSF52777">
    <property type="entry name" value="CoA-dependent acyltransferases"/>
    <property type="match status" value="1"/>
</dbReference>
<evidence type="ECO:0000256" key="2">
    <source>
        <dbReference type="ARBA" id="ARBA00004052"/>
    </source>
</evidence>
<dbReference type="PANTHER" id="PTHR43178">
    <property type="entry name" value="DIHYDROLIPOAMIDE ACETYLTRANSFERASE COMPONENT OF PYRUVATE DEHYDROGENASE COMPLEX"/>
    <property type="match status" value="1"/>
</dbReference>
<evidence type="ECO:0000259" key="12">
    <source>
        <dbReference type="PROSITE" id="PS50968"/>
    </source>
</evidence>
<evidence type="ECO:0000256" key="11">
    <source>
        <dbReference type="SAM" id="MobiDB-lite"/>
    </source>
</evidence>
<dbReference type="PANTHER" id="PTHR43178:SF5">
    <property type="entry name" value="LIPOAMIDE ACYLTRANSFERASE COMPONENT OF BRANCHED-CHAIN ALPHA-KETO ACID DEHYDROGENASE COMPLEX, MITOCHONDRIAL"/>
    <property type="match status" value="1"/>
</dbReference>
<evidence type="ECO:0000256" key="4">
    <source>
        <dbReference type="ARBA" id="ARBA00007317"/>
    </source>
</evidence>
<dbReference type="InterPro" id="IPR036625">
    <property type="entry name" value="E3-bd_dom_sf"/>
</dbReference>
<dbReference type="EMBL" id="JACHKY010000008">
    <property type="protein sequence ID" value="MBB4799771.1"/>
    <property type="molecule type" value="Genomic_DNA"/>
</dbReference>
<keyword evidence="6 10" id="KW-0808">Transferase</keyword>
<dbReference type="InterPro" id="IPR050743">
    <property type="entry name" value="2-oxoacid_DH_E2_comp"/>
</dbReference>
<keyword evidence="15" id="KW-1185">Reference proteome</keyword>
<dbReference type="GO" id="GO:0004149">
    <property type="term" value="F:dihydrolipoyllysine-residue succinyltransferase activity"/>
    <property type="evidence" value="ECO:0007669"/>
    <property type="project" value="UniProtKB-EC"/>
</dbReference>
<evidence type="ECO:0000256" key="1">
    <source>
        <dbReference type="ARBA" id="ARBA00001938"/>
    </source>
</evidence>
<dbReference type="InterPro" id="IPR000089">
    <property type="entry name" value="Biotin_lipoyl"/>
</dbReference>
<dbReference type="Pfam" id="PF00364">
    <property type="entry name" value="Biotin_lipoyl"/>
    <property type="match status" value="1"/>
</dbReference>
<dbReference type="SUPFAM" id="SSF47005">
    <property type="entry name" value="Peripheral subunit-binding domain of 2-oxo acid dehydrogenase complex"/>
    <property type="match status" value="1"/>
</dbReference>
<comment type="subunit">
    <text evidence="5">Forms a 24-polypeptide structural core with octahedral symmetry. Part of the 2-oxoglutarate dehydrogenase (OGDH) complex composed of E1 (2-oxoglutarate dehydrogenase), E2 (dihydrolipoamide succinyltransferase) and E3 (dihydrolipoamide dehydrogenase); the complex contains multiple copies of the three enzymatic components (E1, E2 and E3).</text>
</comment>
<feature type="domain" description="Peripheral subunit-binding (PSBD)" evidence="13">
    <location>
        <begin position="140"/>
        <end position="177"/>
    </location>
</feature>
<dbReference type="InterPro" id="IPR023213">
    <property type="entry name" value="CAT-like_dom_sf"/>
</dbReference>
<evidence type="ECO:0000256" key="3">
    <source>
        <dbReference type="ARBA" id="ARBA00005145"/>
    </source>
</evidence>
<proteinExistence type="inferred from homology"/>
<feature type="region of interest" description="Disordered" evidence="11">
    <location>
        <begin position="96"/>
        <end position="146"/>
    </location>
</feature>
<dbReference type="GO" id="GO:0016407">
    <property type="term" value="F:acetyltransferase activity"/>
    <property type="evidence" value="ECO:0007669"/>
    <property type="project" value="TreeGrafter"/>
</dbReference>
<accession>A0A7W7N5V5</accession>
<gene>
    <name evidence="14" type="ORF">HNP32_003532</name>
</gene>
<organism evidence="14 15">
    <name type="scientific">Brevundimonas bullata</name>
    <dbReference type="NCBI Taxonomy" id="13160"/>
    <lineage>
        <taxon>Bacteria</taxon>
        <taxon>Pseudomonadati</taxon>
        <taxon>Pseudomonadota</taxon>
        <taxon>Alphaproteobacteria</taxon>
        <taxon>Caulobacterales</taxon>
        <taxon>Caulobacteraceae</taxon>
        <taxon>Brevundimonas</taxon>
    </lineage>
</organism>
<feature type="compositionally biased region" description="Low complexity" evidence="11">
    <location>
        <begin position="122"/>
        <end position="136"/>
    </location>
</feature>
<comment type="catalytic activity">
    <reaction evidence="9">
        <text>N(6)-[(R)-dihydrolipoyl]-L-lysyl-[protein] + succinyl-CoA = N(6)-[(R)-S(8)-succinyldihydrolipoyl]-L-lysyl-[protein] + CoA</text>
        <dbReference type="Rhea" id="RHEA:15213"/>
        <dbReference type="Rhea" id="RHEA-COMP:10475"/>
        <dbReference type="Rhea" id="RHEA-COMP:20092"/>
        <dbReference type="ChEBI" id="CHEBI:57287"/>
        <dbReference type="ChEBI" id="CHEBI:57292"/>
        <dbReference type="ChEBI" id="CHEBI:83100"/>
        <dbReference type="ChEBI" id="CHEBI:83120"/>
        <dbReference type="EC" id="2.3.1.61"/>
    </reaction>
</comment>
<evidence type="ECO:0000313" key="15">
    <source>
        <dbReference type="Proteomes" id="UP000539957"/>
    </source>
</evidence>